<dbReference type="AlphaFoldDB" id="A0A1B9Y112"/>
<evidence type="ECO:0000313" key="3">
    <source>
        <dbReference type="Proteomes" id="UP000093186"/>
    </source>
</evidence>
<gene>
    <name evidence="2" type="ORF">BA195_01895</name>
</gene>
<dbReference type="RefSeq" id="WP_068701881.1">
    <property type="nucleotide sequence ID" value="NZ_JAUOSW010000001.1"/>
</dbReference>
<proteinExistence type="predicted"/>
<dbReference type="EMBL" id="MAKX01000001">
    <property type="protein sequence ID" value="OCK43480.1"/>
    <property type="molecule type" value="Genomic_DNA"/>
</dbReference>
<feature type="signal peptide" evidence="1">
    <location>
        <begin position="1"/>
        <end position="21"/>
    </location>
</feature>
<feature type="chain" id="PRO_5008640154" evidence="1">
    <location>
        <begin position="22"/>
        <end position="421"/>
    </location>
</feature>
<keyword evidence="3" id="KW-1185">Reference proteome</keyword>
<dbReference type="Gene3D" id="3.10.450.50">
    <property type="match status" value="1"/>
</dbReference>
<dbReference type="InterPro" id="IPR032710">
    <property type="entry name" value="NTF2-like_dom_sf"/>
</dbReference>
<dbReference type="SUPFAM" id="SSF54427">
    <property type="entry name" value="NTF2-like"/>
    <property type="match status" value="1"/>
</dbReference>
<name>A0A1B9Y112_9FLAO</name>
<comment type="caution">
    <text evidence="2">The sequence shown here is derived from an EMBL/GenBank/DDBJ whole genome shotgun (WGS) entry which is preliminary data.</text>
</comment>
<keyword evidence="1" id="KW-0732">Signal</keyword>
<evidence type="ECO:0000256" key="1">
    <source>
        <dbReference type="SAM" id="SignalP"/>
    </source>
</evidence>
<evidence type="ECO:0000313" key="2">
    <source>
        <dbReference type="EMBL" id="OCK43480.1"/>
    </source>
</evidence>
<dbReference type="Pfam" id="PF12893">
    <property type="entry name" value="Lumazine_bd_2"/>
    <property type="match status" value="1"/>
</dbReference>
<dbReference type="STRING" id="447689.BA195_01895"/>
<organism evidence="2 3">
    <name type="scientific">Tenacibaculum soleae</name>
    <dbReference type="NCBI Taxonomy" id="447689"/>
    <lineage>
        <taxon>Bacteria</taxon>
        <taxon>Pseudomonadati</taxon>
        <taxon>Bacteroidota</taxon>
        <taxon>Flavobacteriia</taxon>
        <taxon>Flavobacteriales</taxon>
        <taxon>Flavobacteriaceae</taxon>
        <taxon>Tenacibaculum</taxon>
    </lineage>
</organism>
<dbReference type="OrthoDB" id="5732224at2"/>
<sequence>MTIKKLAISLLTLCITSITLAQNTNNYFRHLRYNHVSPYIKLTGTYPINAVTAKKTSHYIFTYNNANQLIEITNNHYFTERRHPLASIGAYKTIITYINNTETRTFFNKNGKRITNDRQVYKEVFTVDKKGNYSKLEFFDINNKPMESNWQIACYQWFKNRKMVVEKRFDLDNKPRNISNYFEFGITGMTFRKDGSPIGNYNLNKNLDVVNNSVGVASYQDTYDKNGNHIKYTYHDKNNKLVINQFGFSIGTKEYDKFGNYIKQGHYDPNMKFLRGRNIANNQHITLSKKASQKDSLEIKRISLGYLIALQELKPNLMQEVMNDSLNKVTIGYNRKLRKEVVTAIPKKRMLKNAANWNKSNTRFPPTPNNQIKILDVYHRIATVKLYSDNWVEYLHLIKLDGKWSIVNLLWQHKNVKRYPF</sequence>
<reference evidence="2 3" key="1">
    <citation type="submission" date="2016-06" db="EMBL/GenBank/DDBJ databases">
        <title>Draft Genome Sequence of Tenacibaculum soleae UCD-KL19.</title>
        <authorList>
            <person name="Eisen J.A."/>
            <person name="Coil D.A."/>
            <person name="Lujan K.M."/>
        </authorList>
    </citation>
    <scope>NUCLEOTIDE SEQUENCE [LARGE SCALE GENOMIC DNA]</scope>
    <source>
        <strain evidence="2 3">UCD-KL19</strain>
    </source>
</reference>
<dbReference type="Proteomes" id="UP000093186">
    <property type="component" value="Unassembled WGS sequence"/>
</dbReference>
<dbReference type="InterPro" id="IPR039437">
    <property type="entry name" value="FrzH/put_lumazine-bd"/>
</dbReference>
<protein>
    <submittedName>
        <fullName evidence="2">Uncharacterized protein</fullName>
    </submittedName>
</protein>
<accession>A0A1B9Y112</accession>